<dbReference type="InterPro" id="IPR050468">
    <property type="entry name" value="Cuticle_Struct_Prot"/>
</dbReference>
<evidence type="ECO:0000313" key="4">
    <source>
        <dbReference type="EMBL" id="KAJ6217228.1"/>
    </source>
</evidence>
<evidence type="ECO:0000313" key="5">
    <source>
        <dbReference type="Proteomes" id="UP001142055"/>
    </source>
</evidence>
<dbReference type="GO" id="GO:0062129">
    <property type="term" value="C:chitin-based extracellular matrix"/>
    <property type="evidence" value="ECO:0007669"/>
    <property type="project" value="TreeGrafter"/>
</dbReference>
<keyword evidence="5" id="KW-1185">Reference proteome</keyword>
<dbReference type="PROSITE" id="PS51155">
    <property type="entry name" value="CHIT_BIND_RR_2"/>
    <property type="match status" value="1"/>
</dbReference>
<reference evidence="4" key="1">
    <citation type="submission" date="2022-12" db="EMBL/GenBank/DDBJ databases">
        <title>Genome assemblies of Blomia tropicalis.</title>
        <authorList>
            <person name="Cui Y."/>
        </authorList>
    </citation>
    <scope>NUCLEOTIDE SEQUENCE</scope>
    <source>
        <tissue evidence="4">Adult mites</tissue>
    </source>
</reference>
<dbReference type="Pfam" id="PF00379">
    <property type="entry name" value="Chitin_bind_4"/>
    <property type="match status" value="1"/>
</dbReference>
<dbReference type="GO" id="GO:0008010">
    <property type="term" value="F:structural constituent of chitin-based larval cuticle"/>
    <property type="evidence" value="ECO:0007669"/>
    <property type="project" value="TreeGrafter"/>
</dbReference>
<dbReference type="PROSITE" id="PS00233">
    <property type="entry name" value="CHIT_BIND_RR_1"/>
    <property type="match status" value="1"/>
</dbReference>
<proteinExistence type="predicted"/>
<dbReference type="Proteomes" id="UP001142055">
    <property type="component" value="Chromosome 3"/>
</dbReference>
<organism evidence="4 5">
    <name type="scientific">Blomia tropicalis</name>
    <name type="common">Mite</name>
    <dbReference type="NCBI Taxonomy" id="40697"/>
    <lineage>
        <taxon>Eukaryota</taxon>
        <taxon>Metazoa</taxon>
        <taxon>Ecdysozoa</taxon>
        <taxon>Arthropoda</taxon>
        <taxon>Chelicerata</taxon>
        <taxon>Arachnida</taxon>
        <taxon>Acari</taxon>
        <taxon>Acariformes</taxon>
        <taxon>Sarcoptiformes</taxon>
        <taxon>Astigmata</taxon>
        <taxon>Glycyphagoidea</taxon>
        <taxon>Echimyopodidae</taxon>
        <taxon>Blomia</taxon>
    </lineage>
</organism>
<dbReference type="PANTHER" id="PTHR10380:SF173">
    <property type="entry name" value="CUTICULAR PROTEIN 47EF, ISOFORM C-RELATED"/>
    <property type="match status" value="1"/>
</dbReference>
<accession>A0A9Q0M1Z9</accession>
<dbReference type="AlphaFoldDB" id="A0A9Q0M1Z9"/>
<keyword evidence="1 2" id="KW-0193">Cuticle</keyword>
<feature type="chain" id="PRO_5040386635" description="Cuticle protein 14" evidence="3">
    <location>
        <begin position="18"/>
        <end position="225"/>
    </location>
</feature>
<keyword evidence="3" id="KW-0732">Signal</keyword>
<dbReference type="SUPFAM" id="SSF141571">
    <property type="entry name" value="Pentapeptide repeat-like"/>
    <property type="match status" value="1"/>
</dbReference>
<dbReference type="InterPro" id="IPR000618">
    <property type="entry name" value="Insect_cuticle"/>
</dbReference>
<evidence type="ECO:0008006" key="6">
    <source>
        <dbReference type="Google" id="ProtNLM"/>
    </source>
</evidence>
<feature type="signal peptide" evidence="3">
    <location>
        <begin position="1"/>
        <end position="17"/>
    </location>
</feature>
<evidence type="ECO:0000256" key="2">
    <source>
        <dbReference type="PROSITE-ProRule" id="PRU00497"/>
    </source>
</evidence>
<dbReference type="PANTHER" id="PTHR10380">
    <property type="entry name" value="CUTICLE PROTEIN"/>
    <property type="match status" value="1"/>
</dbReference>
<sequence>MKFFVAVSVALFASAYAIPAGIVNTGASAVSRSDDGYGNYAFGYNEDHATGGTFRKEKGGPGVQVGSYGLRDADGRIRTVNYVADALGFRASVQTNEPGVDPHQAPAAASVNGAVAAVPAVLAPEPLVAHAPLAHAPLAHAPLAHAPLDYAPLAHAPLAHAPLAHAPLDYAPLAHAPLAHAPLAHAPLVHAPLAAIPTAFSVATQHVSAGPILASGPIGYGKLGY</sequence>
<comment type="caution">
    <text evidence="4">The sequence shown here is derived from an EMBL/GenBank/DDBJ whole genome shotgun (WGS) entry which is preliminary data.</text>
</comment>
<name>A0A9Q0M1Z9_BLOTA</name>
<evidence type="ECO:0000256" key="1">
    <source>
        <dbReference type="ARBA" id="ARBA00022460"/>
    </source>
</evidence>
<protein>
    <recommendedName>
        <fullName evidence="6">Cuticle protein 14</fullName>
    </recommendedName>
</protein>
<evidence type="ECO:0000256" key="3">
    <source>
        <dbReference type="SAM" id="SignalP"/>
    </source>
</evidence>
<dbReference type="EMBL" id="JAPWDV010000003">
    <property type="protein sequence ID" value="KAJ6217228.1"/>
    <property type="molecule type" value="Genomic_DNA"/>
</dbReference>
<dbReference type="InterPro" id="IPR031311">
    <property type="entry name" value="CHIT_BIND_RR_consensus"/>
</dbReference>
<gene>
    <name evidence="4" type="ORF">RDWZM_008385</name>
</gene>